<dbReference type="Proteomes" id="UP000005096">
    <property type="component" value="Chromosome"/>
</dbReference>
<evidence type="ECO:0000313" key="2">
    <source>
        <dbReference type="EMBL" id="EFQ24452.1"/>
    </source>
</evidence>
<reference evidence="2 3" key="1">
    <citation type="journal article" date="2010" name="Stand. Genomic Sci.">
        <title>Non-contiguous finished genome sequence of Aminomonas paucivorans type strain (GLU-3).</title>
        <authorList>
            <person name="Pitluck S."/>
            <person name="Yasawong M."/>
            <person name="Held B."/>
            <person name="Lapidus A."/>
            <person name="Nolan M."/>
            <person name="Copeland A."/>
            <person name="Lucas S."/>
            <person name="Del Rio T.G."/>
            <person name="Tice H."/>
            <person name="Cheng J.F."/>
            <person name="Chertkov O."/>
            <person name="Goodwin L."/>
            <person name="Tapia R."/>
            <person name="Han C."/>
            <person name="Liolios K."/>
            <person name="Ivanova N."/>
            <person name="Mavromatis K."/>
            <person name="Ovchinnikova G."/>
            <person name="Pati A."/>
            <person name="Chen A."/>
            <person name="Palaniappan K."/>
            <person name="Land M."/>
            <person name="Hauser L."/>
            <person name="Chang Y.J."/>
            <person name="Jeffries C.D."/>
            <person name="Pukall R."/>
            <person name="Spring S."/>
            <person name="Rohde M."/>
            <person name="Sikorski J."/>
            <person name="Goker M."/>
            <person name="Woyke T."/>
            <person name="Bristow J."/>
            <person name="Eisen J.A."/>
            <person name="Markowitz V."/>
            <person name="Hugenholtz P."/>
            <person name="Kyrpides N.C."/>
            <person name="Klenk H.P."/>
        </authorList>
    </citation>
    <scope>NUCLEOTIDE SEQUENCE [LARGE SCALE GENOMIC DNA]</scope>
    <source>
        <strain evidence="2 3">DSM 12260</strain>
    </source>
</reference>
<dbReference type="eggNOG" id="ENOG5033VYZ">
    <property type="taxonomic scope" value="Bacteria"/>
</dbReference>
<evidence type="ECO:0000256" key="1">
    <source>
        <dbReference type="SAM" id="Phobius"/>
    </source>
</evidence>
<dbReference type="AlphaFoldDB" id="E3CXK8"/>
<evidence type="ECO:0000313" key="3">
    <source>
        <dbReference type="Proteomes" id="UP000005096"/>
    </source>
</evidence>
<dbReference type="PaxDb" id="584708-Apau_2041"/>
<feature type="transmembrane region" description="Helical" evidence="1">
    <location>
        <begin position="544"/>
        <end position="561"/>
    </location>
</feature>
<dbReference type="EMBL" id="CM001022">
    <property type="protein sequence ID" value="EFQ24452.1"/>
    <property type="molecule type" value="Genomic_DNA"/>
</dbReference>
<keyword evidence="3" id="KW-1185">Reference proteome</keyword>
<gene>
    <name evidence="2" type="ORF">Apau_2041</name>
</gene>
<keyword evidence="1" id="KW-0812">Transmembrane</keyword>
<keyword evidence="1" id="KW-1133">Transmembrane helix</keyword>
<name>E3CXK8_9BACT</name>
<organism evidence="2 3">
    <name type="scientific">Aminomonas paucivorans DSM 12260</name>
    <dbReference type="NCBI Taxonomy" id="584708"/>
    <lineage>
        <taxon>Bacteria</taxon>
        <taxon>Thermotogati</taxon>
        <taxon>Synergistota</taxon>
        <taxon>Synergistia</taxon>
        <taxon>Synergistales</taxon>
        <taxon>Synergistaceae</taxon>
        <taxon>Aminomonas</taxon>
    </lineage>
</organism>
<proteinExistence type="predicted"/>
<dbReference type="STRING" id="584708.Apau_2041"/>
<keyword evidence="1" id="KW-0472">Membrane</keyword>
<dbReference type="OrthoDB" id="9842910at2"/>
<dbReference type="RefSeq" id="WP_006301690.1">
    <property type="nucleotide sequence ID" value="NZ_CM001022.1"/>
</dbReference>
<dbReference type="HOGENOM" id="CLU_482052_0_0_0"/>
<accession>E3CXK8</accession>
<sequence length="565" mass="59386">MRRSTRRAWVAFAGGLALWGTAFLTGTLPVSATPRSTTYPYPINSPADLFAAGSGLAQEGQDAVGQADHPTLDISSKAFGLHLGNGTGTAVNPAGLTALLIRAQRPSGTLAVWGNNQDTKKAVTLTTSGKVATGSSATIAAKTSQDFTLGWNFGNSRERMSKLTLQAAYDKGSRSQAFYVARLDLGDAFDLNYAVGGTQPAAFQTVALNPANGSEEDLELGVLAASADLLWLRVNNWGSNLVTVEGTGVSKDADLFPGTNATVTGHSWVYPGFAQQLKSDAISGDPTYALTLRGAGGYTYSSTHTITLLVKRYAERFTTSRVGGAEMTAITLDLPADVTGEIPESLDAGTLEPVSDKYLPLVKDPIAAVSLRMIPQGTPTATWVQPVLVNWEISRTMLEKTLTSADAAAFLEELAASSEKLTTFFTRVRPYKHFPSQVVDLLTLANATGNREAFFTVASDPATGKATLFFRLLVADSGTPEVTTILEDGIGYFLVSDGVEDGVLEDPLCLCASNVTPPTTIPTTAPTGTHPTGGGGSSGGGCTAGLLFPWGFLLTLPLFLLRRRG</sequence>
<protein>
    <submittedName>
        <fullName evidence="2">Uncharacterized protein</fullName>
    </submittedName>
</protein>